<evidence type="ECO:0000313" key="3">
    <source>
        <dbReference type="Proteomes" id="UP000676246"/>
    </source>
</evidence>
<feature type="signal peptide" evidence="1">
    <location>
        <begin position="1"/>
        <end position="25"/>
    </location>
</feature>
<name>A0A941BFD3_9BURK</name>
<gene>
    <name evidence="2" type="ORF">KAK03_15895</name>
</gene>
<dbReference type="SUPFAM" id="SSF53850">
    <property type="entry name" value="Periplasmic binding protein-like II"/>
    <property type="match status" value="1"/>
</dbReference>
<proteinExistence type="predicted"/>
<dbReference type="EMBL" id="JAGQDD010000012">
    <property type="protein sequence ID" value="MBQ0931966.1"/>
    <property type="molecule type" value="Genomic_DNA"/>
</dbReference>
<comment type="caution">
    <text evidence="2">The sequence shown here is derived from an EMBL/GenBank/DDBJ whole genome shotgun (WGS) entry which is preliminary data.</text>
</comment>
<dbReference type="Proteomes" id="UP000676246">
    <property type="component" value="Unassembled WGS sequence"/>
</dbReference>
<dbReference type="PANTHER" id="PTHR35841:SF1">
    <property type="entry name" value="PHOSPHONATES-BINDING PERIPLASMIC PROTEIN"/>
    <property type="match status" value="1"/>
</dbReference>
<dbReference type="AlphaFoldDB" id="A0A941BFD3"/>
<organism evidence="2 3">
    <name type="scientific">Ideonella alba</name>
    <dbReference type="NCBI Taxonomy" id="2824118"/>
    <lineage>
        <taxon>Bacteria</taxon>
        <taxon>Pseudomonadati</taxon>
        <taxon>Pseudomonadota</taxon>
        <taxon>Betaproteobacteria</taxon>
        <taxon>Burkholderiales</taxon>
        <taxon>Sphaerotilaceae</taxon>
        <taxon>Ideonella</taxon>
    </lineage>
</organism>
<protein>
    <submittedName>
        <fullName evidence="2">Phosphate/phosphite/phosphonate ABC transporter substrate-binding protein</fullName>
    </submittedName>
</protein>
<feature type="chain" id="PRO_5036864734" evidence="1">
    <location>
        <begin position="26"/>
        <end position="283"/>
    </location>
</feature>
<sequence length="283" mass="30898">MPKALIRLLRAALVTCLGASAIAQADSPGYRFSPVNQYGINLTASYWNPIISYVSEKSGVRLNLKIGRTSADTTAYVLAQEVEFVFTNHLFSPEREKLGWRVFGRRQTPPVQGVVIVPDDSPITSLAQLQGKEVVFPGPEATVSYKFPYAHMLSKKIDVKVVFGGNTDGALVQLFSGKAAAAGVNSQLAEGYARREGKKYRVLWGTEPLHDLALMVSSKVPERDAQAVASAFINMHKDPVGRDLLLKASEQVGLTAEAYFVASDGSEYAPYRRFYQTAPASLH</sequence>
<keyword evidence="3" id="KW-1185">Reference proteome</keyword>
<reference evidence="2 3" key="1">
    <citation type="submission" date="2021-04" db="EMBL/GenBank/DDBJ databases">
        <title>The genome sequence of Ideonella sp. 3Y2.</title>
        <authorList>
            <person name="Liu Y."/>
        </authorList>
    </citation>
    <scope>NUCLEOTIDE SEQUENCE [LARGE SCALE GENOMIC DNA]</scope>
    <source>
        <strain evidence="2 3">3Y2</strain>
    </source>
</reference>
<dbReference type="Gene3D" id="3.40.190.10">
    <property type="entry name" value="Periplasmic binding protein-like II"/>
    <property type="match status" value="2"/>
</dbReference>
<dbReference type="Pfam" id="PF12974">
    <property type="entry name" value="Phosphonate-bd"/>
    <property type="match status" value="1"/>
</dbReference>
<dbReference type="RefSeq" id="WP_210855120.1">
    <property type="nucleotide sequence ID" value="NZ_JAGQDD010000012.1"/>
</dbReference>
<evidence type="ECO:0000313" key="2">
    <source>
        <dbReference type="EMBL" id="MBQ0931966.1"/>
    </source>
</evidence>
<evidence type="ECO:0000256" key="1">
    <source>
        <dbReference type="SAM" id="SignalP"/>
    </source>
</evidence>
<accession>A0A941BFD3</accession>
<keyword evidence="1" id="KW-0732">Signal</keyword>
<dbReference type="PANTHER" id="PTHR35841">
    <property type="entry name" value="PHOSPHONATES-BINDING PERIPLASMIC PROTEIN"/>
    <property type="match status" value="1"/>
</dbReference>